<dbReference type="AlphaFoldDB" id="A0AAJ2HK19"/>
<comment type="caution">
    <text evidence="3">The sequence shown here is derived from an EMBL/GenBank/DDBJ whole genome shotgun (WGS) entry which is preliminary data.</text>
</comment>
<evidence type="ECO:0000313" key="4">
    <source>
        <dbReference type="Proteomes" id="UP001183582"/>
    </source>
</evidence>
<feature type="compositionally biased region" description="Low complexity" evidence="1">
    <location>
        <begin position="63"/>
        <end position="73"/>
    </location>
</feature>
<name>A0AAJ2HK19_9MICO</name>
<feature type="compositionally biased region" description="Gly residues" evidence="1">
    <location>
        <begin position="51"/>
        <end position="62"/>
    </location>
</feature>
<reference evidence="3 4" key="1">
    <citation type="submission" date="2021-06" db="EMBL/GenBank/DDBJ databases">
        <title>Genome-based taxonomic framework of Microbacterium strains isolated from marine environment, the description of four new species and reclassification of four preexisting species.</title>
        <authorList>
            <person name="Lee S.D."/>
            <person name="Kim S.-M."/>
            <person name="Byeon Y.-S."/>
            <person name="Yang H.L."/>
            <person name="Kim I.S."/>
        </authorList>
    </citation>
    <scope>NUCLEOTIDE SEQUENCE [LARGE SCALE GENOMIC DNA]</scope>
    <source>
        <strain evidence="3 4">KACC 20514</strain>
    </source>
</reference>
<dbReference type="GeneID" id="301458601"/>
<feature type="chain" id="PRO_5042586424" description="PKD domain-containing protein" evidence="2">
    <location>
        <begin position="20"/>
        <end position="254"/>
    </location>
</feature>
<sequence>MRTVALVLALMLAPQPLSVPTSSCTGSSTWTFCDVTSTDGTQVDISAGITTPGGGGNSGGGAPPQDAAQPGAAVEPEDCGPLGCRGNYTVVTPPDVTIDDLASFRPASPSISGQPDGFGVTGMPTNVVAAASEQIIPGTILGWDVVVRFTPSGYVFVYGDGTQARATSGGSTWESLGQGQFTPTSTSHVYRSRGVYPVVVAVEYAAAVDFGSGTWRPVDGVVTARSGAYPVEVVDVRTALVDRSCAEDPLAAGC</sequence>
<dbReference type="RefSeq" id="WP_310891625.1">
    <property type="nucleotide sequence ID" value="NZ_BAAAGR010000002.1"/>
</dbReference>
<dbReference type="Proteomes" id="UP001183582">
    <property type="component" value="Unassembled WGS sequence"/>
</dbReference>
<evidence type="ECO:0000256" key="1">
    <source>
        <dbReference type="SAM" id="MobiDB-lite"/>
    </source>
</evidence>
<keyword evidence="2" id="KW-0732">Signal</keyword>
<protein>
    <recommendedName>
        <fullName evidence="5">PKD domain-containing protein</fullName>
    </recommendedName>
</protein>
<evidence type="ECO:0008006" key="5">
    <source>
        <dbReference type="Google" id="ProtNLM"/>
    </source>
</evidence>
<feature type="region of interest" description="Disordered" evidence="1">
    <location>
        <begin position="47"/>
        <end position="74"/>
    </location>
</feature>
<accession>A0AAJ2HK19</accession>
<feature type="signal peptide" evidence="2">
    <location>
        <begin position="1"/>
        <end position="19"/>
    </location>
</feature>
<dbReference type="EMBL" id="JAHWXH010000002">
    <property type="protein sequence ID" value="MDS0245975.1"/>
    <property type="molecule type" value="Genomic_DNA"/>
</dbReference>
<evidence type="ECO:0000256" key="2">
    <source>
        <dbReference type="SAM" id="SignalP"/>
    </source>
</evidence>
<proteinExistence type="predicted"/>
<organism evidence="3 4">
    <name type="scientific">Microbacterium aurantiacum</name>
    <dbReference type="NCBI Taxonomy" id="162393"/>
    <lineage>
        <taxon>Bacteria</taxon>
        <taxon>Bacillati</taxon>
        <taxon>Actinomycetota</taxon>
        <taxon>Actinomycetes</taxon>
        <taxon>Micrococcales</taxon>
        <taxon>Microbacteriaceae</taxon>
        <taxon>Microbacterium</taxon>
    </lineage>
</organism>
<evidence type="ECO:0000313" key="3">
    <source>
        <dbReference type="EMBL" id="MDS0245975.1"/>
    </source>
</evidence>
<gene>
    <name evidence="3" type="ORF">KZC50_10180</name>
</gene>